<dbReference type="EMBL" id="JAJSOF020000038">
    <property type="protein sequence ID" value="KAJ4427198.1"/>
    <property type="molecule type" value="Genomic_DNA"/>
</dbReference>
<gene>
    <name evidence="2" type="ORF">ANN_24815</name>
</gene>
<dbReference type="Pfam" id="PF16087">
    <property type="entry name" value="DUF4817"/>
    <property type="match status" value="1"/>
</dbReference>
<comment type="caution">
    <text evidence="2">The sequence shown here is derived from an EMBL/GenBank/DDBJ whole genome shotgun (WGS) entry which is preliminary data.</text>
</comment>
<reference evidence="2 3" key="1">
    <citation type="journal article" date="2022" name="Allergy">
        <title>Genome assembly and annotation of Periplaneta americana reveal a comprehensive cockroach allergen profile.</title>
        <authorList>
            <person name="Wang L."/>
            <person name="Xiong Q."/>
            <person name="Saelim N."/>
            <person name="Wang L."/>
            <person name="Nong W."/>
            <person name="Wan A.T."/>
            <person name="Shi M."/>
            <person name="Liu X."/>
            <person name="Cao Q."/>
            <person name="Hui J.H.L."/>
            <person name="Sookrung N."/>
            <person name="Leung T.F."/>
            <person name="Tungtrongchitr A."/>
            <person name="Tsui S.K.W."/>
        </authorList>
    </citation>
    <scope>NUCLEOTIDE SEQUENCE [LARGE SCALE GENOMIC DNA]</scope>
    <source>
        <strain evidence="2">PWHHKU_190912</strain>
    </source>
</reference>
<sequence>MMWYAETKSVISTQRNYRRVYGGAAPDAKSIRLLFNKLLTTGSVLKQSGGARGFVTEEKVEGTKDQVEFLTIAVYNGKLGINIKKSEDISKVTHYIPDEYKLFYEDILNYPTSDTAASGKDE</sequence>
<keyword evidence="3" id="KW-1185">Reference proteome</keyword>
<evidence type="ECO:0000313" key="2">
    <source>
        <dbReference type="EMBL" id="KAJ4427198.1"/>
    </source>
</evidence>
<name>A0ABQ8RZM8_PERAM</name>
<organism evidence="2 3">
    <name type="scientific">Periplaneta americana</name>
    <name type="common">American cockroach</name>
    <name type="synonym">Blatta americana</name>
    <dbReference type="NCBI Taxonomy" id="6978"/>
    <lineage>
        <taxon>Eukaryota</taxon>
        <taxon>Metazoa</taxon>
        <taxon>Ecdysozoa</taxon>
        <taxon>Arthropoda</taxon>
        <taxon>Hexapoda</taxon>
        <taxon>Insecta</taxon>
        <taxon>Pterygota</taxon>
        <taxon>Neoptera</taxon>
        <taxon>Polyneoptera</taxon>
        <taxon>Dictyoptera</taxon>
        <taxon>Blattodea</taxon>
        <taxon>Blattoidea</taxon>
        <taxon>Blattidae</taxon>
        <taxon>Blattinae</taxon>
        <taxon>Periplaneta</taxon>
    </lineage>
</organism>
<evidence type="ECO:0000313" key="3">
    <source>
        <dbReference type="Proteomes" id="UP001148838"/>
    </source>
</evidence>
<evidence type="ECO:0000259" key="1">
    <source>
        <dbReference type="Pfam" id="PF16087"/>
    </source>
</evidence>
<dbReference type="Proteomes" id="UP001148838">
    <property type="component" value="Unassembled WGS sequence"/>
</dbReference>
<proteinExistence type="predicted"/>
<feature type="domain" description="DUF4817" evidence="1">
    <location>
        <begin position="3"/>
        <end position="44"/>
    </location>
</feature>
<protein>
    <recommendedName>
        <fullName evidence="1">DUF4817 domain-containing protein</fullName>
    </recommendedName>
</protein>
<dbReference type="InterPro" id="IPR032135">
    <property type="entry name" value="DUF4817"/>
</dbReference>
<accession>A0ABQ8RZM8</accession>